<comment type="caution">
    <text evidence="2">The sequence shown here is derived from an EMBL/GenBank/DDBJ whole genome shotgun (WGS) entry which is preliminary data.</text>
</comment>
<gene>
    <name evidence="2" type="ORF">GCM10009838_29940</name>
</gene>
<proteinExistence type="predicted"/>
<accession>A0ABN2RHI0</accession>
<keyword evidence="3" id="KW-1185">Reference proteome</keyword>
<evidence type="ECO:0000256" key="1">
    <source>
        <dbReference type="SAM" id="MobiDB-lite"/>
    </source>
</evidence>
<feature type="region of interest" description="Disordered" evidence="1">
    <location>
        <begin position="30"/>
        <end position="49"/>
    </location>
</feature>
<protein>
    <submittedName>
        <fullName evidence="2">Uncharacterized protein</fullName>
    </submittedName>
</protein>
<organism evidence="2 3">
    <name type="scientific">Catenulispora subtropica</name>
    <dbReference type="NCBI Taxonomy" id="450798"/>
    <lineage>
        <taxon>Bacteria</taxon>
        <taxon>Bacillati</taxon>
        <taxon>Actinomycetota</taxon>
        <taxon>Actinomycetes</taxon>
        <taxon>Catenulisporales</taxon>
        <taxon>Catenulisporaceae</taxon>
        <taxon>Catenulispora</taxon>
    </lineage>
</organism>
<evidence type="ECO:0000313" key="3">
    <source>
        <dbReference type="Proteomes" id="UP001499854"/>
    </source>
</evidence>
<dbReference type="Proteomes" id="UP001499854">
    <property type="component" value="Unassembled WGS sequence"/>
</dbReference>
<reference evidence="2 3" key="1">
    <citation type="journal article" date="2019" name="Int. J. Syst. Evol. Microbiol.">
        <title>The Global Catalogue of Microorganisms (GCM) 10K type strain sequencing project: providing services to taxonomists for standard genome sequencing and annotation.</title>
        <authorList>
            <consortium name="The Broad Institute Genomics Platform"/>
            <consortium name="The Broad Institute Genome Sequencing Center for Infectious Disease"/>
            <person name="Wu L."/>
            <person name="Ma J."/>
        </authorList>
    </citation>
    <scope>NUCLEOTIDE SEQUENCE [LARGE SCALE GENOMIC DNA]</scope>
    <source>
        <strain evidence="2 3">JCM 16013</strain>
    </source>
</reference>
<sequence length="80" mass="8596">MPSTVITEVGSEESINVLIGRVAGRGGQASVLDTGRRRGQSWDNGVADWRPREGARAPFGTLDPVTAFEILRDLTEVTAQ</sequence>
<name>A0ABN2RHI0_9ACTN</name>
<dbReference type="EMBL" id="BAAAQM010000014">
    <property type="protein sequence ID" value="GAA1969246.1"/>
    <property type="molecule type" value="Genomic_DNA"/>
</dbReference>
<evidence type="ECO:0000313" key="2">
    <source>
        <dbReference type="EMBL" id="GAA1969246.1"/>
    </source>
</evidence>